<reference evidence="2 3" key="1">
    <citation type="submission" date="2017-06" db="EMBL/GenBank/DDBJ databases">
        <title>Comparative genomic analysis of Ambrosia Fusariam Clade fungi.</title>
        <authorList>
            <person name="Stajich J.E."/>
            <person name="Carrillo J."/>
            <person name="Kijimoto T."/>
            <person name="Eskalen A."/>
            <person name="O'Donnell K."/>
            <person name="Kasson M."/>
        </authorList>
    </citation>
    <scope>NUCLEOTIDE SEQUENCE [LARGE SCALE GENOMIC DNA]</scope>
    <source>
        <strain evidence="2 3">NRRL62606</strain>
    </source>
</reference>
<evidence type="ECO:0000256" key="1">
    <source>
        <dbReference type="SAM" id="MobiDB-lite"/>
    </source>
</evidence>
<dbReference type="AlphaFoldDB" id="A0A428PMB4"/>
<dbReference type="Proteomes" id="UP000287972">
    <property type="component" value="Unassembled WGS sequence"/>
</dbReference>
<comment type="caution">
    <text evidence="2">The sequence shown here is derived from an EMBL/GenBank/DDBJ whole genome shotgun (WGS) entry which is preliminary data.</text>
</comment>
<dbReference type="EMBL" id="NKCL01000717">
    <property type="protein sequence ID" value="RSL54150.1"/>
    <property type="molecule type" value="Genomic_DNA"/>
</dbReference>
<name>A0A428PMB4_9HYPO</name>
<organism evidence="2 3">
    <name type="scientific">Fusarium floridanum</name>
    <dbReference type="NCBI Taxonomy" id="1325733"/>
    <lineage>
        <taxon>Eukaryota</taxon>
        <taxon>Fungi</taxon>
        <taxon>Dikarya</taxon>
        <taxon>Ascomycota</taxon>
        <taxon>Pezizomycotina</taxon>
        <taxon>Sordariomycetes</taxon>
        <taxon>Hypocreomycetidae</taxon>
        <taxon>Hypocreales</taxon>
        <taxon>Nectriaceae</taxon>
        <taxon>Fusarium</taxon>
        <taxon>Fusarium solani species complex</taxon>
    </lineage>
</organism>
<evidence type="ECO:0000313" key="3">
    <source>
        <dbReference type="Proteomes" id="UP000287972"/>
    </source>
</evidence>
<proteinExistence type="predicted"/>
<evidence type="ECO:0000313" key="2">
    <source>
        <dbReference type="EMBL" id="RSL54150.1"/>
    </source>
</evidence>
<keyword evidence="3" id="KW-1185">Reference proteome</keyword>
<accession>A0A428PMB4</accession>
<feature type="region of interest" description="Disordered" evidence="1">
    <location>
        <begin position="93"/>
        <end position="113"/>
    </location>
</feature>
<sequence length="137" mass="14676">MQESRDGPKAQTQHHLAAWSRALPTSSAILDSLKSPHFYRSPIAKPNPHLRFGLRPAAPGNLIPAVAVVVACSSRFHFVAGVALSFPPLVSRGVSPAKSSHPTSTPPRSTGPRLFAFKSIPLAWRIDGCPSLPVEQN</sequence>
<protein>
    <submittedName>
        <fullName evidence="2">Uncharacterized protein</fullName>
    </submittedName>
</protein>
<gene>
    <name evidence="2" type="ORF">CEP51_014764</name>
</gene>
<feature type="compositionally biased region" description="Low complexity" evidence="1">
    <location>
        <begin position="99"/>
        <end position="112"/>
    </location>
</feature>